<dbReference type="RefSeq" id="WP_101073079.1">
    <property type="nucleotide sequence ID" value="NZ_PISP01000002.1"/>
</dbReference>
<dbReference type="Proteomes" id="UP000233398">
    <property type="component" value="Unassembled WGS sequence"/>
</dbReference>
<dbReference type="InterPro" id="IPR036271">
    <property type="entry name" value="Tet_transcr_reg_TetR-rel_C_sf"/>
</dbReference>
<evidence type="ECO:0000256" key="2">
    <source>
        <dbReference type="PROSITE-ProRule" id="PRU00335"/>
    </source>
</evidence>
<dbReference type="PROSITE" id="PS50977">
    <property type="entry name" value="HTH_TETR_2"/>
    <property type="match status" value="1"/>
</dbReference>
<dbReference type="Pfam" id="PF00440">
    <property type="entry name" value="TetR_N"/>
    <property type="match status" value="1"/>
</dbReference>
<gene>
    <name evidence="4" type="ORF">CWD77_08180</name>
</gene>
<dbReference type="PANTHER" id="PTHR43479:SF11">
    <property type="entry name" value="ACREF_ENVCD OPERON REPRESSOR-RELATED"/>
    <property type="match status" value="1"/>
</dbReference>
<protein>
    <recommendedName>
        <fullName evidence="3">HTH tetR-type domain-containing protein</fullName>
    </recommendedName>
</protein>
<dbReference type="InterPro" id="IPR023772">
    <property type="entry name" value="DNA-bd_HTH_TetR-type_CS"/>
</dbReference>
<dbReference type="GO" id="GO:0003677">
    <property type="term" value="F:DNA binding"/>
    <property type="evidence" value="ECO:0007669"/>
    <property type="project" value="UniProtKB-UniRule"/>
</dbReference>
<sequence>MIKELSRKEREKLMRREAIIDAAEYLFDTHGFDSATMEEIAEKAELGKGTLYLHFKSKVSIYLAICERGSNMLNQEMGKVLTQDLNGLQMVEKIGQVYLNFIRENPLYFNAFNYYESILDQEKYSDNPMIEKCEDNAREAMTFIVRALQVGMQDGSIKDSIDPKELGIIIWGASKGVMHMAFMKQKQQHHKFLDDVEVSFESLIENFITLIGSGIKN</sequence>
<name>A0A2N0VH75_9BACT</name>
<evidence type="ECO:0000259" key="3">
    <source>
        <dbReference type="PROSITE" id="PS50977"/>
    </source>
</evidence>
<dbReference type="PANTHER" id="PTHR43479">
    <property type="entry name" value="ACREF/ENVCD OPERON REPRESSOR-RELATED"/>
    <property type="match status" value="1"/>
</dbReference>
<dbReference type="PRINTS" id="PR00455">
    <property type="entry name" value="HTHTETR"/>
</dbReference>
<evidence type="ECO:0000313" key="5">
    <source>
        <dbReference type="Proteomes" id="UP000233398"/>
    </source>
</evidence>
<feature type="domain" description="HTH tetR-type" evidence="3">
    <location>
        <begin position="13"/>
        <end position="73"/>
    </location>
</feature>
<dbReference type="SUPFAM" id="SSF48498">
    <property type="entry name" value="Tetracyclin repressor-like, C-terminal domain"/>
    <property type="match status" value="1"/>
</dbReference>
<organism evidence="4 5">
    <name type="scientific">Rhodohalobacter barkolensis</name>
    <dbReference type="NCBI Taxonomy" id="2053187"/>
    <lineage>
        <taxon>Bacteria</taxon>
        <taxon>Pseudomonadati</taxon>
        <taxon>Balneolota</taxon>
        <taxon>Balneolia</taxon>
        <taxon>Balneolales</taxon>
        <taxon>Balneolaceae</taxon>
        <taxon>Rhodohalobacter</taxon>
    </lineage>
</organism>
<keyword evidence="5" id="KW-1185">Reference proteome</keyword>
<dbReference type="InterPro" id="IPR001647">
    <property type="entry name" value="HTH_TetR"/>
</dbReference>
<dbReference type="Gene3D" id="1.10.10.60">
    <property type="entry name" value="Homeodomain-like"/>
    <property type="match status" value="1"/>
</dbReference>
<reference evidence="4 5" key="1">
    <citation type="submission" date="2017-11" db="EMBL/GenBank/DDBJ databases">
        <title>Rhodohalobacter 15182 sp. nov., isolated from a salt lake.</title>
        <authorList>
            <person name="Han S."/>
        </authorList>
    </citation>
    <scope>NUCLEOTIDE SEQUENCE [LARGE SCALE GENOMIC DNA]</scope>
    <source>
        <strain evidence="4 5">15182</strain>
    </source>
</reference>
<evidence type="ECO:0000256" key="1">
    <source>
        <dbReference type="ARBA" id="ARBA00023125"/>
    </source>
</evidence>
<dbReference type="EMBL" id="PISP01000002">
    <property type="protein sequence ID" value="PKD43537.1"/>
    <property type="molecule type" value="Genomic_DNA"/>
</dbReference>
<comment type="caution">
    <text evidence="4">The sequence shown here is derived from an EMBL/GenBank/DDBJ whole genome shotgun (WGS) entry which is preliminary data.</text>
</comment>
<dbReference type="AlphaFoldDB" id="A0A2N0VH75"/>
<keyword evidence="1 2" id="KW-0238">DNA-binding</keyword>
<dbReference type="PROSITE" id="PS01081">
    <property type="entry name" value="HTH_TETR_1"/>
    <property type="match status" value="1"/>
</dbReference>
<evidence type="ECO:0000313" key="4">
    <source>
        <dbReference type="EMBL" id="PKD43537.1"/>
    </source>
</evidence>
<dbReference type="InterPro" id="IPR009057">
    <property type="entry name" value="Homeodomain-like_sf"/>
</dbReference>
<proteinExistence type="predicted"/>
<dbReference type="OrthoDB" id="594604at2"/>
<dbReference type="Gene3D" id="1.10.357.10">
    <property type="entry name" value="Tetracycline Repressor, domain 2"/>
    <property type="match status" value="1"/>
</dbReference>
<dbReference type="SUPFAM" id="SSF46689">
    <property type="entry name" value="Homeodomain-like"/>
    <property type="match status" value="1"/>
</dbReference>
<accession>A0A2N0VH75</accession>
<dbReference type="InterPro" id="IPR050624">
    <property type="entry name" value="HTH-type_Tx_Regulator"/>
</dbReference>
<feature type="DNA-binding region" description="H-T-H motif" evidence="2">
    <location>
        <begin position="36"/>
        <end position="55"/>
    </location>
</feature>